<name>A0AAE3FYP2_9EURY</name>
<dbReference type="InterPro" id="IPR006311">
    <property type="entry name" value="TAT_signal"/>
</dbReference>
<dbReference type="AlphaFoldDB" id="A0AAE3FYP2"/>
<accession>A0AAE3FYP2</accession>
<dbReference type="Proteomes" id="UP001203207">
    <property type="component" value="Unassembled WGS sequence"/>
</dbReference>
<gene>
    <name evidence="2" type="ORF">AArcSt2_12815</name>
</gene>
<organism evidence="2 3">
    <name type="scientific">Natronocalculus amylovorans</name>
    <dbReference type="NCBI Taxonomy" id="2917812"/>
    <lineage>
        <taxon>Archaea</taxon>
        <taxon>Methanobacteriati</taxon>
        <taxon>Methanobacteriota</taxon>
        <taxon>Stenosarchaea group</taxon>
        <taxon>Halobacteria</taxon>
        <taxon>Halobacteriales</taxon>
        <taxon>Haloferacaceae</taxon>
        <taxon>Natronocalculus</taxon>
    </lineage>
</organism>
<keyword evidence="1" id="KW-0472">Membrane</keyword>
<dbReference type="EMBL" id="JAKRVX010000006">
    <property type="protein sequence ID" value="MCL9817823.1"/>
    <property type="molecule type" value="Genomic_DNA"/>
</dbReference>
<dbReference type="NCBIfam" id="NF041928">
    <property type="entry name" value="choice_anch_W"/>
    <property type="match status" value="1"/>
</dbReference>
<comment type="caution">
    <text evidence="2">The sequence shown here is derived from an EMBL/GenBank/DDBJ whole genome shotgun (WGS) entry which is preliminary data.</text>
</comment>
<dbReference type="InterPro" id="IPR049671">
    <property type="entry name" value="Choice_anch_W"/>
</dbReference>
<evidence type="ECO:0000313" key="3">
    <source>
        <dbReference type="Proteomes" id="UP001203207"/>
    </source>
</evidence>
<reference evidence="2" key="2">
    <citation type="submission" date="2022-02" db="EMBL/GenBank/DDBJ databases">
        <authorList>
            <person name="Elcheninov A.G."/>
            <person name="Sorokin D.Y."/>
            <person name="Kublanov I.V."/>
        </authorList>
    </citation>
    <scope>NUCLEOTIDE SEQUENCE</scope>
    <source>
        <strain evidence="2">AArc-St2</strain>
    </source>
</reference>
<evidence type="ECO:0000313" key="2">
    <source>
        <dbReference type="EMBL" id="MCL9817823.1"/>
    </source>
</evidence>
<protein>
    <submittedName>
        <fullName evidence="2">SipW-dependent-type signal peptide-containing protein</fullName>
    </submittedName>
</protein>
<dbReference type="NCBIfam" id="TIGR04088">
    <property type="entry name" value="cognate_SipW"/>
    <property type="match status" value="1"/>
</dbReference>
<proteinExistence type="predicted"/>
<dbReference type="InterPro" id="IPR023833">
    <property type="entry name" value="Signal_pept_SipW-depend-type"/>
</dbReference>
<reference evidence="2" key="1">
    <citation type="journal article" date="2022" name="Syst. Appl. Microbiol.">
        <title>Natronocalculus amylovorans gen. nov., sp. nov., and Natranaeroarchaeum aerophilus sp. nov., dominant culturable amylolytic natronoarchaea from hypersaline soda lakes in southwestern Siberia.</title>
        <authorList>
            <person name="Sorokin D.Y."/>
            <person name="Elcheninov A.G."/>
            <person name="Khizhniak T.V."/>
            <person name="Koenen M."/>
            <person name="Bale N.J."/>
            <person name="Damste J.S.S."/>
            <person name="Kublanov I.V."/>
        </authorList>
    </citation>
    <scope>NUCLEOTIDE SEQUENCE</scope>
    <source>
        <strain evidence="2">AArc-St2</strain>
    </source>
</reference>
<dbReference type="RefSeq" id="WP_250585205.1">
    <property type="nucleotide sequence ID" value="NZ_JAKRVX010000006.1"/>
</dbReference>
<dbReference type="PROSITE" id="PS51318">
    <property type="entry name" value="TAT"/>
    <property type="match status" value="1"/>
</dbReference>
<evidence type="ECO:0000256" key="1">
    <source>
        <dbReference type="SAM" id="Phobius"/>
    </source>
</evidence>
<keyword evidence="3" id="KW-1185">Reference proteome</keyword>
<keyword evidence="1" id="KW-1133">Transmembrane helix</keyword>
<feature type="transmembrane region" description="Helical" evidence="1">
    <location>
        <begin position="12"/>
        <end position="35"/>
    </location>
</feature>
<keyword evidence="1" id="KW-0812">Transmembrane</keyword>
<sequence>MTDNNIKLSRRNVIGGIGVIGLATAGAGLGTTAFFSDEESFDGNTLTAGELDLFVHVDYEEDQGIFGSYSTPSGTFINGNVVGGEPEGEPLRIEVEDLKPGDSGEGKFCFSIVFNPAYMWMCGELTLNEQNGTTGPEETALMEQFGEVPDDGQLADAMEITMSYCDTDGTVGEQIIAGSLRSVMDALSKGVPLYGDGNDDGIIANRAAFEGVDEPFVDGEPNTAETCVCFEWEVPTSVGNEIQTDSVTFDFSFYAEQERHNDGLTNPCVETTEASGFPDLDGSIWHARGVYGDGGGAANRELDIRDASDTPLHTGNENFSWPNGEAVPFELTIDDGDAKWNIGGSEVMVENAPTPVADGVTVMAKASTNDASILVSDIQLNGTVPSGSNSVFVDGNVGGQQQIVLNDVTFAEGDVISGMVTMTWDTQPGREGLGFRVDV</sequence>